<proteinExistence type="predicted"/>
<evidence type="ECO:0000313" key="2">
    <source>
        <dbReference type="Proteomes" id="UP000608594"/>
    </source>
</evidence>
<reference evidence="1" key="1">
    <citation type="submission" date="2020-08" db="EMBL/GenBank/DDBJ databases">
        <title>Paracoccus amoyensis sp. nov., isolated from the surface seawater at coast of Xiamen, Fujian.</title>
        <authorList>
            <person name="Lyu L."/>
        </authorList>
    </citation>
    <scope>NUCLEOTIDE SEQUENCE</scope>
    <source>
        <strain evidence="1">11-3</strain>
    </source>
</reference>
<gene>
    <name evidence="1" type="ORF">H4P12_08315</name>
</gene>
<protein>
    <submittedName>
        <fullName evidence="1">Uncharacterized protein</fullName>
    </submittedName>
</protein>
<dbReference type="Proteomes" id="UP000608594">
    <property type="component" value="Unassembled WGS sequence"/>
</dbReference>
<dbReference type="AlphaFoldDB" id="A0A926JCB0"/>
<name>A0A926JCB0_9RHOB</name>
<organism evidence="1 2">
    <name type="scientific">Paracoccus amoyensis</name>
    <dbReference type="NCBI Taxonomy" id="2760093"/>
    <lineage>
        <taxon>Bacteria</taxon>
        <taxon>Pseudomonadati</taxon>
        <taxon>Pseudomonadota</taxon>
        <taxon>Alphaproteobacteria</taxon>
        <taxon>Rhodobacterales</taxon>
        <taxon>Paracoccaceae</taxon>
        <taxon>Paracoccus</taxon>
    </lineage>
</organism>
<accession>A0A926JCB0</accession>
<comment type="caution">
    <text evidence="1">The sequence shown here is derived from an EMBL/GenBank/DDBJ whole genome shotgun (WGS) entry which is preliminary data.</text>
</comment>
<keyword evidence="2" id="KW-1185">Reference proteome</keyword>
<dbReference type="RefSeq" id="WP_187793172.1">
    <property type="nucleotide sequence ID" value="NZ_JACOQL010000002.1"/>
</dbReference>
<evidence type="ECO:0000313" key="1">
    <source>
        <dbReference type="EMBL" id="MBC9246715.1"/>
    </source>
</evidence>
<sequence>MTDPAVQIDESPDIATSGDELEIHSRAWAMINGVVDSDVGRRALLHAASMLQVTLAMGEADPAEALQAVLDEHIVATFDLLGAALDVAGEKTK</sequence>
<dbReference type="EMBL" id="JACOQL010000002">
    <property type="protein sequence ID" value="MBC9246715.1"/>
    <property type="molecule type" value="Genomic_DNA"/>
</dbReference>